<dbReference type="Gene3D" id="3.10.129.10">
    <property type="entry name" value="Hotdog Thioesterase"/>
    <property type="match status" value="1"/>
</dbReference>
<proteinExistence type="predicted"/>
<evidence type="ECO:0000313" key="1">
    <source>
        <dbReference type="EMBL" id="PLR37347.1"/>
    </source>
</evidence>
<keyword evidence="2" id="KW-1185">Reference proteome</keyword>
<evidence type="ECO:0000313" key="2">
    <source>
        <dbReference type="Proteomes" id="UP000234240"/>
    </source>
</evidence>
<dbReference type="PIRSF" id="PIRSF020565">
    <property type="entry name" value="3Ho_Ac_ACP_DH_prd"/>
    <property type="match status" value="1"/>
</dbReference>
<dbReference type="SUPFAM" id="SSF54637">
    <property type="entry name" value="Thioesterase/thiol ester dehydrase-isomerase"/>
    <property type="match status" value="1"/>
</dbReference>
<dbReference type="Pfam" id="PF22817">
    <property type="entry name" value="ApeP-like"/>
    <property type="match status" value="1"/>
</dbReference>
<dbReference type="InterPro" id="IPR029069">
    <property type="entry name" value="HotDog_dom_sf"/>
</dbReference>
<sequence length="156" mass="16591">MTRLSPACYLPHVAPLILLDEVVSVSGTSAHCRVRVSADGVLAPFLTPQGTLPAWFGIEIIAQAVGVWSGWHGRQRGEAAQPGMLLGARNYRCPAGDFAAESLLEVSIALLMRDEKMGSFDGAIACNGERRAGGRITTYQPGEGELSQLLQQGKIS</sequence>
<accession>A0A2N5E792</accession>
<organism evidence="1 2">
    <name type="scientific">Chimaeribacter californicus</name>
    <dbReference type="NCBI Taxonomy" id="2060067"/>
    <lineage>
        <taxon>Bacteria</taxon>
        <taxon>Pseudomonadati</taxon>
        <taxon>Pseudomonadota</taxon>
        <taxon>Gammaproteobacteria</taxon>
        <taxon>Enterobacterales</taxon>
        <taxon>Yersiniaceae</taxon>
        <taxon>Chimaeribacter</taxon>
    </lineage>
</organism>
<name>A0A2N5E792_9GAMM</name>
<dbReference type="RefSeq" id="WP_101816078.1">
    <property type="nucleotide sequence ID" value="NZ_PJZF01000007.1"/>
</dbReference>
<comment type="caution">
    <text evidence="1">The sequence shown here is derived from an EMBL/GenBank/DDBJ whole genome shotgun (WGS) entry which is preliminary data.</text>
</comment>
<reference evidence="1 2" key="1">
    <citation type="submission" date="2017-12" db="EMBL/GenBank/DDBJ databases">
        <title>Characterization of six clinical isolates of Enterochimera gen. nov., a novel genus of the Yersiniaciae family and the three species Enterochimera arupensis sp. nov., Enterochimera coloradensis sp. nov, and Enterochimera californica sp. nov.</title>
        <authorList>
            <person name="Rossi A."/>
            <person name="Fisher M."/>
        </authorList>
    </citation>
    <scope>NUCLEOTIDE SEQUENCE [LARGE SCALE GENOMIC DNA]</scope>
    <source>
        <strain evidence="2">2015-Iso6</strain>
    </source>
</reference>
<gene>
    <name evidence="1" type="ORF">CYR55_10440</name>
</gene>
<protein>
    <submittedName>
        <fullName evidence="1">3-hydroxy-fatty acyl-ACP dehydratase</fullName>
    </submittedName>
</protein>
<dbReference type="AlphaFoldDB" id="A0A2N5E792"/>
<dbReference type="OrthoDB" id="9800188at2"/>
<dbReference type="InterPro" id="IPR016776">
    <property type="entry name" value="ApeP-like_dehydratase"/>
</dbReference>
<dbReference type="Proteomes" id="UP000234240">
    <property type="component" value="Unassembled WGS sequence"/>
</dbReference>
<dbReference type="EMBL" id="PJZF01000007">
    <property type="protein sequence ID" value="PLR37347.1"/>
    <property type="molecule type" value="Genomic_DNA"/>
</dbReference>